<protein>
    <submittedName>
        <fullName evidence="1">Uncharacterized protein</fullName>
    </submittedName>
</protein>
<comment type="caution">
    <text evidence="1">The sequence shown here is derived from an EMBL/GenBank/DDBJ whole genome shotgun (WGS) entry which is preliminary data.</text>
</comment>
<evidence type="ECO:0000313" key="1">
    <source>
        <dbReference type="EMBL" id="MCY8318881.1"/>
    </source>
</evidence>
<reference evidence="1" key="1">
    <citation type="submission" date="2022-02" db="EMBL/GenBank/DDBJ databases">
        <title>Crop Bioprotection Bacillus Genome Sequencing.</title>
        <authorList>
            <person name="Dunlap C."/>
        </authorList>
    </citation>
    <scope>NUCLEOTIDE SEQUENCE</scope>
    <source>
        <strain evidence="1">98-1</strain>
    </source>
</reference>
<organism evidence="1 2">
    <name type="scientific">Bacillus vallismortis</name>
    <dbReference type="NCBI Taxonomy" id="72361"/>
    <lineage>
        <taxon>Bacteria</taxon>
        <taxon>Bacillati</taxon>
        <taxon>Bacillota</taxon>
        <taxon>Bacilli</taxon>
        <taxon>Bacillales</taxon>
        <taxon>Bacillaceae</taxon>
        <taxon>Bacillus</taxon>
    </lineage>
</organism>
<gene>
    <name evidence="1" type="ORF">MOC71_19655</name>
</gene>
<sequence>MGIKAAVFEIKATCYAHEGFNNVNPSVQGAALEQLGKDIVDQLLENGVDDVKIKGDYVEELEVEKPIMKYFEVCDPYYALIKANTKERAIKLYTEEVADDDGHLSDEIKEVGMLYAAVKHSRTVTENQELSPISDVLEELQSNEERVLIMDGSLL</sequence>
<dbReference type="RefSeq" id="WP_268544828.1">
    <property type="nucleotide sequence ID" value="NZ_JALAOH010000099.1"/>
</dbReference>
<name>A0AAP3CMA6_BACVA</name>
<dbReference type="AlphaFoldDB" id="A0AAP3CMA6"/>
<dbReference type="Proteomes" id="UP001067121">
    <property type="component" value="Unassembled WGS sequence"/>
</dbReference>
<evidence type="ECO:0000313" key="2">
    <source>
        <dbReference type="Proteomes" id="UP001067121"/>
    </source>
</evidence>
<proteinExistence type="predicted"/>
<dbReference type="EMBL" id="JALAOH010000099">
    <property type="protein sequence ID" value="MCY8318881.1"/>
    <property type="molecule type" value="Genomic_DNA"/>
</dbReference>
<accession>A0AAP3CMA6</accession>